<comment type="pathway">
    <text evidence="3 8">Cofactor biosynthesis; tetrahydrofolate biosynthesis; 2-amino-4-hydroxy-6-hydroxymethyl-7,8-dihydropteridine diphosphate from 7,8-dihydroneopterin triphosphate: step 3/4.</text>
</comment>
<dbReference type="NCBIfam" id="TIGR00525">
    <property type="entry name" value="folB"/>
    <property type="match status" value="1"/>
</dbReference>
<evidence type="ECO:0000313" key="10">
    <source>
        <dbReference type="EMBL" id="QAB15973.1"/>
    </source>
</evidence>
<dbReference type="CDD" id="cd00534">
    <property type="entry name" value="DHNA_DHNTPE"/>
    <property type="match status" value="1"/>
</dbReference>
<dbReference type="PANTHER" id="PTHR42844">
    <property type="entry name" value="DIHYDRONEOPTERIN ALDOLASE 1-RELATED"/>
    <property type="match status" value="1"/>
</dbReference>
<comment type="catalytic activity">
    <reaction evidence="1">
        <text>7,8-dihydroneopterin = 7,8-dihydromonapterin</text>
        <dbReference type="Rhea" id="RHEA:45328"/>
        <dbReference type="ChEBI" id="CHEBI:17001"/>
        <dbReference type="ChEBI" id="CHEBI:71175"/>
        <dbReference type="EC" id="5.1.99.8"/>
    </reaction>
</comment>
<evidence type="ECO:0000256" key="4">
    <source>
        <dbReference type="ARBA" id="ARBA00005708"/>
    </source>
</evidence>
<evidence type="ECO:0000256" key="8">
    <source>
        <dbReference type="RuleBase" id="RU362079"/>
    </source>
</evidence>
<name>A0A410H4X0_9GAMM</name>
<evidence type="ECO:0000256" key="1">
    <source>
        <dbReference type="ARBA" id="ARBA00000693"/>
    </source>
</evidence>
<dbReference type="EMBL" id="CP035033">
    <property type="protein sequence ID" value="QAB15973.1"/>
    <property type="molecule type" value="Genomic_DNA"/>
</dbReference>
<evidence type="ECO:0000313" key="11">
    <source>
        <dbReference type="Proteomes" id="UP000285478"/>
    </source>
</evidence>
<dbReference type="GO" id="GO:0004150">
    <property type="term" value="F:dihydroneopterin aldolase activity"/>
    <property type="evidence" value="ECO:0007669"/>
    <property type="project" value="UniProtKB-UniRule"/>
</dbReference>
<gene>
    <name evidence="10" type="primary">folB</name>
    <name evidence="10" type="ORF">EPV75_09995</name>
</gene>
<keyword evidence="7 8" id="KW-0456">Lyase</keyword>
<accession>A0A410H4X0</accession>
<dbReference type="SMART" id="SM00905">
    <property type="entry name" value="FolB"/>
    <property type="match status" value="1"/>
</dbReference>
<dbReference type="UniPathway" id="UPA00077">
    <property type="reaction ID" value="UER00154"/>
</dbReference>
<dbReference type="NCBIfam" id="TIGR00526">
    <property type="entry name" value="folB_dom"/>
    <property type="match status" value="1"/>
</dbReference>
<dbReference type="RefSeq" id="WP_029938755.1">
    <property type="nucleotide sequence ID" value="NZ_CP035033.1"/>
</dbReference>
<dbReference type="InterPro" id="IPR006157">
    <property type="entry name" value="FolB_dom"/>
</dbReference>
<evidence type="ECO:0000256" key="6">
    <source>
        <dbReference type="ARBA" id="ARBA00023235"/>
    </source>
</evidence>
<dbReference type="FunFam" id="3.30.1130.10:FF:000002">
    <property type="entry name" value="7,8-dihydroneopterin aldolase"/>
    <property type="match status" value="1"/>
</dbReference>
<protein>
    <recommendedName>
        <fullName evidence="8">7,8-dihydroneopterin aldolase</fullName>
        <ecNumber evidence="8">4.1.2.25</ecNumber>
    </recommendedName>
</protein>
<comment type="catalytic activity">
    <reaction evidence="2 8">
        <text>7,8-dihydroneopterin = 6-hydroxymethyl-7,8-dihydropterin + glycolaldehyde</text>
        <dbReference type="Rhea" id="RHEA:10540"/>
        <dbReference type="ChEBI" id="CHEBI:17001"/>
        <dbReference type="ChEBI" id="CHEBI:17071"/>
        <dbReference type="ChEBI" id="CHEBI:44841"/>
        <dbReference type="EC" id="4.1.2.25"/>
    </reaction>
</comment>
<comment type="similarity">
    <text evidence="4 8">Belongs to the DHNA family.</text>
</comment>
<dbReference type="GO" id="GO:0016853">
    <property type="term" value="F:isomerase activity"/>
    <property type="evidence" value="ECO:0007669"/>
    <property type="project" value="UniProtKB-KW"/>
</dbReference>
<keyword evidence="5 8" id="KW-0289">Folate biosynthesis</keyword>
<dbReference type="GO" id="GO:0005737">
    <property type="term" value="C:cytoplasm"/>
    <property type="evidence" value="ECO:0007669"/>
    <property type="project" value="TreeGrafter"/>
</dbReference>
<dbReference type="SUPFAM" id="SSF55620">
    <property type="entry name" value="Tetrahydrobiopterin biosynthesis enzymes-like"/>
    <property type="match status" value="1"/>
</dbReference>
<sequence length="119" mass="13272">MAQDTIFIQGLKTQAVIGVYDWEKQFKQPLIFDLSLATDLRAAAQSDRLADTVNYKAISDEIIELVAASRFELIESLAEAVCQHIFDHHAGVSAIELTLHKPNAVIETDSVGLKIHRQR</sequence>
<evidence type="ECO:0000256" key="5">
    <source>
        <dbReference type="ARBA" id="ARBA00022909"/>
    </source>
</evidence>
<dbReference type="GO" id="GO:0046654">
    <property type="term" value="P:tetrahydrofolate biosynthetic process"/>
    <property type="evidence" value="ECO:0007669"/>
    <property type="project" value="UniProtKB-UniRule"/>
</dbReference>
<evidence type="ECO:0000256" key="7">
    <source>
        <dbReference type="ARBA" id="ARBA00023239"/>
    </source>
</evidence>
<organism evidence="10 11">
    <name type="scientific">Hydrogenovibrio thermophilus</name>
    <dbReference type="NCBI Taxonomy" id="265883"/>
    <lineage>
        <taxon>Bacteria</taxon>
        <taxon>Pseudomonadati</taxon>
        <taxon>Pseudomonadota</taxon>
        <taxon>Gammaproteobacteria</taxon>
        <taxon>Thiotrichales</taxon>
        <taxon>Piscirickettsiaceae</taxon>
        <taxon>Hydrogenovibrio</taxon>
    </lineage>
</organism>
<keyword evidence="11" id="KW-1185">Reference proteome</keyword>
<dbReference type="KEGG" id="htr:EPV75_09995"/>
<dbReference type="Gene3D" id="3.30.1130.10">
    <property type="match status" value="1"/>
</dbReference>
<dbReference type="EC" id="4.1.2.25" evidence="8"/>
<evidence type="ECO:0000256" key="2">
    <source>
        <dbReference type="ARBA" id="ARBA00001353"/>
    </source>
</evidence>
<dbReference type="InterPro" id="IPR043133">
    <property type="entry name" value="GTP-CH-I_C/QueF"/>
</dbReference>
<dbReference type="InterPro" id="IPR006156">
    <property type="entry name" value="Dihydroneopterin_aldolase"/>
</dbReference>
<evidence type="ECO:0000256" key="3">
    <source>
        <dbReference type="ARBA" id="ARBA00005013"/>
    </source>
</evidence>
<keyword evidence="6" id="KW-0413">Isomerase</keyword>
<dbReference type="Proteomes" id="UP000285478">
    <property type="component" value="Chromosome"/>
</dbReference>
<feature type="domain" description="Dihydroneopterin aldolase/epimerase" evidence="9">
    <location>
        <begin position="6"/>
        <end position="117"/>
    </location>
</feature>
<dbReference type="PANTHER" id="PTHR42844:SF1">
    <property type="entry name" value="DIHYDRONEOPTERIN ALDOLASE 1-RELATED"/>
    <property type="match status" value="1"/>
</dbReference>
<dbReference type="Pfam" id="PF02152">
    <property type="entry name" value="FolB"/>
    <property type="match status" value="1"/>
</dbReference>
<dbReference type="AlphaFoldDB" id="A0A410H4X0"/>
<reference evidence="10 11" key="1">
    <citation type="journal article" date="2018" name="Environ. Microbiol.">
        <title>Genomes of ubiquitous marine and hypersaline Hydrogenovibrio, Thiomicrorhabdus and Thiomicrospira spp. encode a diversity of mechanisms to sustain chemolithoautotrophy in heterogeneous environments.</title>
        <authorList>
            <person name="Scott K.M."/>
            <person name="Williams J."/>
            <person name="Porter C.M.B."/>
            <person name="Russel S."/>
            <person name="Harmer T.L."/>
            <person name="Paul J.H."/>
            <person name="Antonen K.M."/>
            <person name="Bridges M.K."/>
            <person name="Camper G.J."/>
            <person name="Campla C.K."/>
            <person name="Casella L.G."/>
            <person name="Chase E."/>
            <person name="Conrad J.W."/>
            <person name="Cruz M.C."/>
            <person name="Dunlap D.S."/>
            <person name="Duran L."/>
            <person name="Fahsbender E.M."/>
            <person name="Goldsmith D.B."/>
            <person name="Keeley R.F."/>
            <person name="Kondoff M.R."/>
            <person name="Kussy B.I."/>
            <person name="Lane M.K."/>
            <person name="Lawler S."/>
            <person name="Leigh B.A."/>
            <person name="Lewis C."/>
            <person name="Lostal L.M."/>
            <person name="Marking D."/>
            <person name="Mancera P.A."/>
            <person name="McClenthan E.C."/>
            <person name="McIntyre E.A."/>
            <person name="Mine J.A."/>
            <person name="Modi S."/>
            <person name="Moore B.D."/>
            <person name="Morgan W.A."/>
            <person name="Nelson K.M."/>
            <person name="Nguyen K.N."/>
            <person name="Ogburn N."/>
            <person name="Parrino D.G."/>
            <person name="Pedapudi A.D."/>
            <person name="Pelham R.P."/>
            <person name="Preece A.M."/>
            <person name="Rampersad E.A."/>
            <person name="Richardson J.C."/>
            <person name="Rodgers C.M."/>
            <person name="Schaffer B.L."/>
            <person name="Sheridan N.E."/>
            <person name="Solone M.R."/>
            <person name="Staley Z.R."/>
            <person name="Tabuchi M."/>
            <person name="Waide R.J."/>
            <person name="Wanjugi P.W."/>
            <person name="Young S."/>
            <person name="Clum A."/>
            <person name="Daum C."/>
            <person name="Huntemann M."/>
            <person name="Ivanova N."/>
            <person name="Kyrpides N."/>
            <person name="Mikhailova N."/>
            <person name="Palaniappan K."/>
            <person name="Pillay M."/>
            <person name="Reddy T.B.K."/>
            <person name="Shapiro N."/>
            <person name="Stamatis D."/>
            <person name="Varghese N."/>
            <person name="Woyke T."/>
            <person name="Boden R."/>
            <person name="Freyermuth S.K."/>
            <person name="Kerfeld C.A."/>
        </authorList>
    </citation>
    <scope>NUCLEOTIDE SEQUENCE [LARGE SCALE GENOMIC DNA]</scope>
    <source>
        <strain evidence="10 11">JR-2</strain>
    </source>
</reference>
<evidence type="ECO:0000259" key="9">
    <source>
        <dbReference type="SMART" id="SM00905"/>
    </source>
</evidence>
<comment type="function">
    <text evidence="8">Catalyzes the conversion of 7,8-dihydroneopterin to 6-hydroxymethyl-7,8-dihydropterin.</text>
</comment>
<dbReference type="GO" id="GO:0046656">
    <property type="term" value="P:folic acid biosynthetic process"/>
    <property type="evidence" value="ECO:0007669"/>
    <property type="project" value="UniProtKB-UniRule"/>
</dbReference>
<proteinExistence type="inferred from homology"/>